<gene>
    <name evidence="2" type="ORF">B0H67DRAFT_597675</name>
</gene>
<dbReference type="PANTHER" id="PTHR35569">
    <property type="entry name" value="CYANAMIDE HYDRATASE DDI2-RELATED"/>
    <property type="match status" value="1"/>
</dbReference>
<keyword evidence="3" id="KW-1185">Reference proteome</keyword>
<comment type="caution">
    <text evidence="2">The sequence shown here is derived from an EMBL/GenBank/DDBJ whole genome shotgun (WGS) entry which is preliminary data.</text>
</comment>
<feature type="domain" description="HD/PDEase" evidence="1">
    <location>
        <begin position="44"/>
        <end position="137"/>
    </location>
</feature>
<dbReference type="InterPro" id="IPR003607">
    <property type="entry name" value="HD/PDEase_dom"/>
</dbReference>
<dbReference type="Proteomes" id="UP001172102">
    <property type="component" value="Unassembled WGS sequence"/>
</dbReference>
<evidence type="ECO:0000313" key="2">
    <source>
        <dbReference type="EMBL" id="KAK0731881.1"/>
    </source>
</evidence>
<proteinExistence type="predicted"/>
<dbReference type="InterPro" id="IPR006674">
    <property type="entry name" value="HD_domain"/>
</dbReference>
<dbReference type="SMART" id="SM00471">
    <property type="entry name" value="HDc"/>
    <property type="match status" value="1"/>
</dbReference>
<protein>
    <recommendedName>
        <fullName evidence="1">HD/PDEase domain-containing protein</fullName>
    </recommendedName>
</protein>
<dbReference type="AlphaFoldDB" id="A0AA40BCS5"/>
<sequence length="248" mass="25831">MCKGRPSDTADTGVGTGAIPAAVQALVPAHPACAEALTLAKASLPASILYHSFRVYLYAHAFTRLFHSDPDPDPDQGGLSTDPGGDLSGDAPAVLFVACILHDMGAAAQHDAVPERFEVVGADVAARLLRAHGVAEGAARAAWLAIALHTSPGIAERLAGAPRAVRLAVRADFGSYPAPRPDALPGGPGTVDMIRWKLPQLEIEKDLGDAVVRQALLDPLKAPQASWPGDLVRAKRAEPGWEGVNKGF</sequence>
<dbReference type="PANTHER" id="PTHR35569:SF1">
    <property type="entry name" value="CYANAMIDE HYDRATASE DDI2-RELATED"/>
    <property type="match status" value="1"/>
</dbReference>
<reference evidence="2" key="1">
    <citation type="submission" date="2023-06" db="EMBL/GenBank/DDBJ databases">
        <title>Genome-scale phylogeny and comparative genomics of the fungal order Sordariales.</title>
        <authorList>
            <consortium name="Lawrence Berkeley National Laboratory"/>
            <person name="Hensen N."/>
            <person name="Bonometti L."/>
            <person name="Westerberg I."/>
            <person name="Brannstrom I.O."/>
            <person name="Guillou S."/>
            <person name="Cros-Aarteil S."/>
            <person name="Calhoun S."/>
            <person name="Haridas S."/>
            <person name="Kuo A."/>
            <person name="Mondo S."/>
            <person name="Pangilinan J."/>
            <person name="Riley R."/>
            <person name="Labutti K."/>
            <person name="Andreopoulos B."/>
            <person name="Lipzen A."/>
            <person name="Chen C."/>
            <person name="Yanf M."/>
            <person name="Daum C."/>
            <person name="Ng V."/>
            <person name="Clum A."/>
            <person name="Steindorff A."/>
            <person name="Ohm R."/>
            <person name="Martin F."/>
            <person name="Silar P."/>
            <person name="Natvig D."/>
            <person name="Lalanne C."/>
            <person name="Gautier V."/>
            <person name="Ament-Velasquez S.L."/>
            <person name="Kruys A."/>
            <person name="Hutchinson M.I."/>
            <person name="Powell A.J."/>
            <person name="Barry K."/>
            <person name="Miller A.N."/>
            <person name="Grigoriev I.V."/>
            <person name="Debuchy R."/>
            <person name="Gladieux P."/>
            <person name="Thoren M.H."/>
            <person name="Johannesson H."/>
        </authorList>
    </citation>
    <scope>NUCLEOTIDE SEQUENCE</scope>
    <source>
        <strain evidence="2">SMH4607-1</strain>
    </source>
</reference>
<organism evidence="2 3">
    <name type="scientific">Lasiosphaeris hirsuta</name>
    <dbReference type="NCBI Taxonomy" id="260670"/>
    <lineage>
        <taxon>Eukaryota</taxon>
        <taxon>Fungi</taxon>
        <taxon>Dikarya</taxon>
        <taxon>Ascomycota</taxon>
        <taxon>Pezizomycotina</taxon>
        <taxon>Sordariomycetes</taxon>
        <taxon>Sordariomycetidae</taxon>
        <taxon>Sordariales</taxon>
        <taxon>Lasiosphaeriaceae</taxon>
        <taxon>Lasiosphaeris</taxon>
    </lineage>
</organism>
<name>A0AA40BCS5_9PEZI</name>
<dbReference type="Pfam" id="PF01966">
    <property type="entry name" value="HD"/>
    <property type="match status" value="1"/>
</dbReference>
<dbReference type="SUPFAM" id="SSF109604">
    <property type="entry name" value="HD-domain/PDEase-like"/>
    <property type="match status" value="1"/>
</dbReference>
<evidence type="ECO:0000313" key="3">
    <source>
        <dbReference type="Proteomes" id="UP001172102"/>
    </source>
</evidence>
<evidence type="ECO:0000259" key="1">
    <source>
        <dbReference type="SMART" id="SM00471"/>
    </source>
</evidence>
<dbReference type="Gene3D" id="1.10.3210.10">
    <property type="entry name" value="Hypothetical protein af1432"/>
    <property type="match status" value="1"/>
</dbReference>
<accession>A0AA40BCS5</accession>
<dbReference type="EMBL" id="JAUKUA010000001">
    <property type="protein sequence ID" value="KAK0731881.1"/>
    <property type="molecule type" value="Genomic_DNA"/>
</dbReference>